<dbReference type="GO" id="GO:0009279">
    <property type="term" value="C:cell outer membrane"/>
    <property type="evidence" value="ECO:0007669"/>
    <property type="project" value="UniProtKB-SubCell"/>
</dbReference>
<dbReference type="InterPro" id="IPR039426">
    <property type="entry name" value="TonB-dep_rcpt-like"/>
</dbReference>
<evidence type="ECO:0000259" key="14">
    <source>
        <dbReference type="Pfam" id="PF00593"/>
    </source>
</evidence>
<dbReference type="SUPFAM" id="SSF56935">
    <property type="entry name" value="Porins"/>
    <property type="match status" value="1"/>
</dbReference>
<keyword evidence="8 11" id="KW-0472">Membrane</keyword>
<evidence type="ECO:0000256" key="13">
    <source>
        <dbReference type="SAM" id="SignalP"/>
    </source>
</evidence>
<feature type="domain" description="TonB-dependent receptor-like beta-barrel" evidence="14">
    <location>
        <begin position="305"/>
        <end position="765"/>
    </location>
</feature>
<dbReference type="Pfam" id="PF07715">
    <property type="entry name" value="Plug"/>
    <property type="match status" value="1"/>
</dbReference>
<evidence type="ECO:0000256" key="4">
    <source>
        <dbReference type="ARBA" id="ARBA00022452"/>
    </source>
</evidence>
<keyword evidence="3 11" id="KW-0813">Transport</keyword>
<dbReference type="CDD" id="cd01347">
    <property type="entry name" value="ligand_gated_channel"/>
    <property type="match status" value="1"/>
</dbReference>
<dbReference type="InterPro" id="IPR037066">
    <property type="entry name" value="Plug_dom_sf"/>
</dbReference>
<feature type="chain" id="PRO_5020956893" evidence="13">
    <location>
        <begin position="34"/>
        <end position="808"/>
    </location>
</feature>
<keyword evidence="10 11" id="KW-0998">Cell outer membrane</keyword>
<evidence type="ECO:0000256" key="8">
    <source>
        <dbReference type="ARBA" id="ARBA00023136"/>
    </source>
</evidence>
<dbReference type="EMBL" id="SMCR01000003">
    <property type="protein sequence ID" value="TCV98320.1"/>
    <property type="molecule type" value="Genomic_DNA"/>
</dbReference>
<evidence type="ECO:0000256" key="10">
    <source>
        <dbReference type="ARBA" id="ARBA00023237"/>
    </source>
</evidence>
<keyword evidence="5 11" id="KW-0812">Transmembrane</keyword>
<dbReference type="GO" id="GO:0015344">
    <property type="term" value="F:siderophore uptake transmembrane transporter activity"/>
    <property type="evidence" value="ECO:0007669"/>
    <property type="project" value="TreeGrafter"/>
</dbReference>
<organism evidence="16 17">
    <name type="scientific">Biostraticola tofi</name>
    <dbReference type="NCBI Taxonomy" id="466109"/>
    <lineage>
        <taxon>Bacteria</taxon>
        <taxon>Pseudomonadati</taxon>
        <taxon>Pseudomonadota</taxon>
        <taxon>Gammaproteobacteria</taxon>
        <taxon>Enterobacterales</taxon>
        <taxon>Bruguierivoracaceae</taxon>
        <taxon>Biostraticola</taxon>
    </lineage>
</organism>
<dbReference type="Pfam" id="PF00593">
    <property type="entry name" value="TonB_dep_Rec_b-barrel"/>
    <property type="match status" value="1"/>
</dbReference>
<dbReference type="PANTHER" id="PTHR30069:SF29">
    <property type="entry name" value="HEMOGLOBIN AND HEMOGLOBIN-HAPTOGLOBIN-BINDING PROTEIN 1-RELATED"/>
    <property type="match status" value="1"/>
</dbReference>
<dbReference type="Gene3D" id="2.170.130.10">
    <property type="entry name" value="TonB-dependent receptor, plug domain"/>
    <property type="match status" value="1"/>
</dbReference>
<feature type="domain" description="TonB-dependent receptor plug" evidence="15">
    <location>
        <begin position="79"/>
        <end position="204"/>
    </location>
</feature>
<dbReference type="OrthoDB" id="9764669at2"/>
<dbReference type="InterPro" id="IPR000531">
    <property type="entry name" value="Beta-barrel_TonB"/>
</dbReference>
<evidence type="ECO:0000313" key="17">
    <source>
        <dbReference type="Proteomes" id="UP000295719"/>
    </source>
</evidence>
<keyword evidence="9 16" id="KW-0675">Receptor</keyword>
<comment type="similarity">
    <text evidence="2">Belongs to the TonB-dependent receptor family. Hemoglobin/haptoglobin binding protein subfamily.</text>
</comment>
<evidence type="ECO:0000256" key="6">
    <source>
        <dbReference type="ARBA" id="ARBA00022729"/>
    </source>
</evidence>
<dbReference type="InterPro" id="IPR036942">
    <property type="entry name" value="Beta-barrel_TonB_sf"/>
</dbReference>
<evidence type="ECO:0000256" key="5">
    <source>
        <dbReference type="ARBA" id="ARBA00022692"/>
    </source>
</evidence>
<proteinExistence type="inferred from homology"/>
<feature type="signal peptide" evidence="13">
    <location>
        <begin position="1"/>
        <end position="33"/>
    </location>
</feature>
<evidence type="ECO:0000256" key="2">
    <source>
        <dbReference type="ARBA" id="ARBA00008143"/>
    </source>
</evidence>
<sequence length="808" mass="88296">MFAHTQKITLHTFISTRLVTGAVTLTLCAYAQAETTVTAQPIKGHAGNQKMSVNPPVENPAAKDSTGEILTVYAAMLDDRPGSTTTLTANEMQKNGGNDFGSIMRYQPLISATGSSTGSSSGKSGYDRSGYTGYNIRGLESNRVGIDVDGISLPNATGRSYASRAGLNTFGIGRDYIDPYLYGSVNIESGATPVDRPNTAIGGAVSFHPKSADDYLTPAKSSYFGYQSAYDSANRGWHNGITAAAGDETLRGIVVFSRRDGQETRNNSGSRQAYPTNWHSNAVLAAGIWQPNDQHKLTASADVYDKTSHSHFDSWDTSGSAILGTARQSSDTRRWSVSLKDEWTPYNGWIDSVESRIYYQQAQAHDDTYLPQTAATWQSVLSDYNVASLGAETRLAKTLGRHDLSLGFNARQIRTERPFSQRPAQNMLSVIMPPEADSRSYTLAGFLQDQINFDLAGHDFSVVPGLRIVHQTTKADNLSRLTTGSTVVDTDEVTTLYGDNNRDTKVLPSLALMYSITPRLMTYLHYKRGVQFPDASQLYGSWNLGSSYAGPAQYALIGNTGLRSETSNNLEWGLKGEAVAGVTVKTSLFYNTYKDFIANTRYTRSAHPGAFTHVPSNIYTIYQAENRDKAYIWGGEISTRINFGSWYETADGLSAILAVGYNEGKAKSSYEGDKYVDLDSIAPVKAVAGLAWDDPAKRYGAAVTATFQKGKRASATTRQSYNNSGSAMTDPTAEYMRVPGYGLVDLTGYWQATRHVKLSGGIYNLTDRKYWDYLSSRQLTQTTQQDGYNKVLAVEPGRSFQVGVNIDF</sequence>
<keyword evidence="17" id="KW-1185">Reference proteome</keyword>
<dbReference type="PANTHER" id="PTHR30069">
    <property type="entry name" value="TONB-DEPENDENT OUTER MEMBRANE RECEPTOR"/>
    <property type="match status" value="1"/>
</dbReference>
<accession>A0A4R3Z042</accession>
<evidence type="ECO:0000256" key="12">
    <source>
        <dbReference type="RuleBase" id="RU003357"/>
    </source>
</evidence>
<dbReference type="InterPro" id="IPR012910">
    <property type="entry name" value="Plug_dom"/>
</dbReference>
<dbReference type="Gene3D" id="2.40.170.20">
    <property type="entry name" value="TonB-dependent receptor, beta-barrel domain"/>
    <property type="match status" value="1"/>
</dbReference>
<keyword evidence="7 12" id="KW-0798">TonB box</keyword>
<dbReference type="Proteomes" id="UP000295719">
    <property type="component" value="Unassembled WGS sequence"/>
</dbReference>
<evidence type="ECO:0000313" key="16">
    <source>
        <dbReference type="EMBL" id="TCV98320.1"/>
    </source>
</evidence>
<evidence type="ECO:0000256" key="3">
    <source>
        <dbReference type="ARBA" id="ARBA00022448"/>
    </source>
</evidence>
<evidence type="ECO:0000256" key="11">
    <source>
        <dbReference type="PROSITE-ProRule" id="PRU01360"/>
    </source>
</evidence>
<dbReference type="PROSITE" id="PS52016">
    <property type="entry name" value="TONB_DEPENDENT_REC_3"/>
    <property type="match status" value="1"/>
</dbReference>
<comment type="subcellular location">
    <subcellularLocation>
        <location evidence="1 11">Cell outer membrane</location>
        <topology evidence="1 11">Multi-pass membrane protein</topology>
    </subcellularLocation>
</comment>
<evidence type="ECO:0000256" key="9">
    <source>
        <dbReference type="ARBA" id="ARBA00023170"/>
    </source>
</evidence>
<comment type="caution">
    <text evidence="16">The sequence shown here is derived from an EMBL/GenBank/DDBJ whole genome shotgun (WGS) entry which is preliminary data.</text>
</comment>
<gene>
    <name evidence="16" type="ORF">EDC52_103412</name>
</gene>
<keyword evidence="4 11" id="KW-1134">Transmembrane beta strand</keyword>
<protein>
    <submittedName>
        <fullName evidence="16">Hemoglobin/transferrin/lactoferrin receptor protein</fullName>
    </submittedName>
</protein>
<dbReference type="GO" id="GO:0044718">
    <property type="term" value="P:siderophore transmembrane transport"/>
    <property type="evidence" value="ECO:0007669"/>
    <property type="project" value="TreeGrafter"/>
</dbReference>
<dbReference type="RefSeq" id="WP_131865063.1">
    <property type="nucleotide sequence ID" value="NZ_SMCR01000003.1"/>
</dbReference>
<evidence type="ECO:0000256" key="7">
    <source>
        <dbReference type="ARBA" id="ARBA00023077"/>
    </source>
</evidence>
<dbReference type="AlphaFoldDB" id="A0A4R3Z042"/>
<name>A0A4R3Z042_9GAMM</name>
<reference evidence="16 17" key="1">
    <citation type="submission" date="2019-03" db="EMBL/GenBank/DDBJ databases">
        <title>Genomic Encyclopedia of Type Strains, Phase IV (KMG-IV): sequencing the most valuable type-strain genomes for metagenomic binning, comparative biology and taxonomic classification.</title>
        <authorList>
            <person name="Goeker M."/>
        </authorList>
    </citation>
    <scope>NUCLEOTIDE SEQUENCE [LARGE SCALE GENOMIC DNA]</scope>
    <source>
        <strain evidence="16 17">DSM 19580</strain>
    </source>
</reference>
<keyword evidence="6 13" id="KW-0732">Signal</keyword>
<evidence type="ECO:0000259" key="15">
    <source>
        <dbReference type="Pfam" id="PF07715"/>
    </source>
</evidence>
<evidence type="ECO:0000256" key="1">
    <source>
        <dbReference type="ARBA" id="ARBA00004571"/>
    </source>
</evidence>